<dbReference type="PROSITE" id="PS51892">
    <property type="entry name" value="SUBTILASE"/>
    <property type="match status" value="1"/>
</dbReference>
<keyword evidence="3" id="KW-0378">Hydrolase</keyword>
<keyword evidence="2" id="KW-0645">Protease</keyword>
<keyword evidence="4" id="KW-0720">Serine protease</keyword>
<dbReference type="PROSITE" id="PS00137">
    <property type="entry name" value="SUBTILASE_HIS"/>
    <property type="match status" value="1"/>
</dbReference>
<dbReference type="SUPFAM" id="SSF52743">
    <property type="entry name" value="Subtilisin-like"/>
    <property type="match status" value="1"/>
</dbReference>
<dbReference type="PANTHER" id="PTHR42884">
    <property type="entry name" value="PROPROTEIN CONVERTASE SUBTILISIN/KEXIN-RELATED"/>
    <property type="match status" value="1"/>
</dbReference>
<dbReference type="EMBL" id="CAJNOK010004181">
    <property type="protein sequence ID" value="CAF0928595.1"/>
    <property type="molecule type" value="Genomic_DNA"/>
</dbReference>
<evidence type="ECO:0000256" key="3">
    <source>
        <dbReference type="ARBA" id="ARBA00022801"/>
    </source>
</evidence>
<protein>
    <submittedName>
        <fullName evidence="9">Uncharacterized protein</fullName>
    </submittedName>
</protein>
<evidence type="ECO:0000313" key="8">
    <source>
        <dbReference type="EMBL" id="CAF0928595.1"/>
    </source>
</evidence>
<dbReference type="PROSITE" id="PS00136">
    <property type="entry name" value="SUBTILASE_ASP"/>
    <property type="match status" value="1"/>
</dbReference>
<dbReference type="Gene3D" id="3.40.50.200">
    <property type="entry name" value="Peptidase S8/S53 domain"/>
    <property type="match status" value="1"/>
</dbReference>
<evidence type="ECO:0000256" key="2">
    <source>
        <dbReference type="ARBA" id="ARBA00022670"/>
    </source>
</evidence>
<dbReference type="InterPro" id="IPR036852">
    <property type="entry name" value="Peptidase_S8/S53_dom_sf"/>
</dbReference>
<comment type="similarity">
    <text evidence="1">Belongs to the peptidase S8 family. Furin subfamily.</text>
</comment>
<dbReference type="InterPro" id="IPR022398">
    <property type="entry name" value="Peptidase_S8_His-AS"/>
</dbReference>
<sequence length="246" mass="28726">MYQRYLLTFVFGLNFYSYYLKPTAATSTQIPVTRDWLIEFHRKIEPNEVKRIAKRYGMVSKGSVLNDQKLYHLVDLKPIHHRRRRDTTQEQFIQRHKLVKQAIHQVGYERAKRGYRSLEDLKSTYPDYEPPTDPYFQYQWYLRNEGQAGGKKRLDLNVEEAWAMGYTGKNVTTAIMDDGVDYTHPDLMNNFNAAASYDFSSNDHYPYPRYTDDWFNSHGTRCAGEIAASRDNNICGVGVAYDSTVA</sequence>
<dbReference type="Proteomes" id="UP000663829">
    <property type="component" value="Unassembled WGS sequence"/>
</dbReference>
<dbReference type="EMBL" id="CAJOBA010004185">
    <property type="protein sequence ID" value="CAF3705526.1"/>
    <property type="molecule type" value="Genomic_DNA"/>
</dbReference>
<dbReference type="GO" id="GO:0016020">
    <property type="term" value="C:membrane"/>
    <property type="evidence" value="ECO:0007669"/>
    <property type="project" value="TreeGrafter"/>
</dbReference>
<evidence type="ECO:0000313" key="10">
    <source>
        <dbReference type="EMBL" id="CAF3705526.1"/>
    </source>
</evidence>
<feature type="domain" description="Peptidase S8/S53" evidence="6">
    <location>
        <begin position="168"/>
        <end position="245"/>
    </location>
</feature>
<dbReference type="Gene3D" id="3.30.70.850">
    <property type="entry name" value="Peptidase S8, pro-domain"/>
    <property type="match status" value="1"/>
</dbReference>
<dbReference type="Pfam" id="PF00082">
    <property type="entry name" value="Peptidase_S8"/>
    <property type="match status" value="1"/>
</dbReference>
<dbReference type="EMBL" id="CAJNOQ010006699">
    <property type="protein sequence ID" value="CAF1144480.1"/>
    <property type="molecule type" value="Genomic_DNA"/>
</dbReference>
<name>A0A814S7U0_9BILA</name>
<reference evidence="9" key="1">
    <citation type="submission" date="2021-02" db="EMBL/GenBank/DDBJ databases">
        <authorList>
            <person name="Nowell W R."/>
        </authorList>
    </citation>
    <scope>NUCLEOTIDE SEQUENCE</scope>
</reference>
<dbReference type="InterPro" id="IPR000209">
    <property type="entry name" value="Peptidase_S8/S53_dom"/>
</dbReference>
<dbReference type="InterPro" id="IPR015500">
    <property type="entry name" value="Peptidase_S8_subtilisin-rel"/>
</dbReference>
<feature type="domain" description="Peptidase S8 pro-domain" evidence="7">
    <location>
        <begin position="36"/>
        <end position="113"/>
    </location>
</feature>
<evidence type="ECO:0000313" key="11">
    <source>
        <dbReference type="EMBL" id="CAF3908128.1"/>
    </source>
</evidence>
<dbReference type="Proteomes" id="UP000682733">
    <property type="component" value="Unassembled WGS sequence"/>
</dbReference>
<dbReference type="InterPro" id="IPR023827">
    <property type="entry name" value="Peptidase_S8_Asp-AS"/>
</dbReference>
<evidence type="ECO:0000259" key="6">
    <source>
        <dbReference type="Pfam" id="PF00082"/>
    </source>
</evidence>
<evidence type="ECO:0000259" key="7">
    <source>
        <dbReference type="Pfam" id="PF16470"/>
    </source>
</evidence>
<dbReference type="GO" id="GO:0016486">
    <property type="term" value="P:peptide hormone processing"/>
    <property type="evidence" value="ECO:0007669"/>
    <property type="project" value="TreeGrafter"/>
</dbReference>
<dbReference type="GO" id="GO:0005615">
    <property type="term" value="C:extracellular space"/>
    <property type="evidence" value="ECO:0007669"/>
    <property type="project" value="TreeGrafter"/>
</dbReference>
<organism evidence="9 12">
    <name type="scientific">Didymodactylos carnosus</name>
    <dbReference type="NCBI Taxonomy" id="1234261"/>
    <lineage>
        <taxon>Eukaryota</taxon>
        <taxon>Metazoa</taxon>
        <taxon>Spiralia</taxon>
        <taxon>Gnathifera</taxon>
        <taxon>Rotifera</taxon>
        <taxon>Eurotatoria</taxon>
        <taxon>Bdelloidea</taxon>
        <taxon>Philodinida</taxon>
        <taxon>Philodinidae</taxon>
        <taxon>Didymodactylos</taxon>
    </lineage>
</organism>
<gene>
    <name evidence="9" type="ORF">GPM918_LOCUS20857</name>
    <name evidence="8" type="ORF">OVA965_LOCUS11024</name>
    <name evidence="11" type="ORF">SRO942_LOCUS20856</name>
    <name evidence="10" type="ORF">TMI583_LOCUS11022</name>
</gene>
<feature type="non-terminal residue" evidence="9">
    <location>
        <position position="1"/>
    </location>
</feature>
<evidence type="ECO:0000256" key="1">
    <source>
        <dbReference type="ARBA" id="ARBA00005325"/>
    </source>
</evidence>
<dbReference type="InterPro" id="IPR032815">
    <property type="entry name" value="S8_pro-domain"/>
</dbReference>
<keyword evidence="12" id="KW-1185">Reference proteome</keyword>
<dbReference type="GO" id="GO:0043005">
    <property type="term" value="C:neuron projection"/>
    <property type="evidence" value="ECO:0007669"/>
    <property type="project" value="TreeGrafter"/>
</dbReference>
<proteinExistence type="inferred from homology"/>
<dbReference type="Pfam" id="PF16470">
    <property type="entry name" value="S8_pro-domain"/>
    <property type="match status" value="1"/>
</dbReference>
<dbReference type="SUPFAM" id="SSF54897">
    <property type="entry name" value="Protease propeptides/inhibitors"/>
    <property type="match status" value="1"/>
</dbReference>
<dbReference type="PANTHER" id="PTHR42884:SF13">
    <property type="entry name" value="NEUROENDOCRINE CONVERTASE 2"/>
    <property type="match status" value="1"/>
</dbReference>
<dbReference type="InterPro" id="IPR038466">
    <property type="entry name" value="S8_pro-domain_sf"/>
</dbReference>
<dbReference type="EMBL" id="CAJOBC010006700">
    <property type="protein sequence ID" value="CAF3908128.1"/>
    <property type="molecule type" value="Genomic_DNA"/>
</dbReference>
<evidence type="ECO:0000313" key="12">
    <source>
        <dbReference type="Proteomes" id="UP000663829"/>
    </source>
</evidence>
<dbReference type="Proteomes" id="UP000677228">
    <property type="component" value="Unassembled WGS sequence"/>
</dbReference>
<comment type="caution">
    <text evidence="5">Lacks conserved residue(s) required for the propagation of feature annotation.</text>
</comment>
<accession>A0A814S7U0</accession>
<comment type="caution">
    <text evidence="9">The sequence shown here is derived from an EMBL/GenBank/DDBJ whole genome shotgun (WGS) entry which is preliminary data.</text>
</comment>
<dbReference type="AlphaFoldDB" id="A0A814S7U0"/>
<evidence type="ECO:0000256" key="4">
    <source>
        <dbReference type="ARBA" id="ARBA00022825"/>
    </source>
</evidence>
<evidence type="ECO:0000256" key="5">
    <source>
        <dbReference type="PROSITE-ProRule" id="PRU01240"/>
    </source>
</evidence>
<dbReference type="OrthoDB" id="300641at2759"/>
<dbReference type="PRINTS" id="PR00723">
    <property type="entry name" value="SUBTILISIN"/>
</dbReference>
<dbReference type="Proteomes" id="UP000681722">
    <property type="component" value="Unassembled WGS sequence"/>
</dbReference>
<evidence type="ECO:0000313" key="9">
    <source>
        <dbReference type="EMBL" id="CAF1144480.1"/>
    </source>
</evidence>
<dbReference type="GO" id="GO:0004252">
    <property type="term" value="F:serine-type endopeptidase activity"/>
    <property type="evidence" value="ECO:0007669"/>
    <property type="project" value="InterPro"/>
</dbReference>